<sequence length="76" mass="8800">MESSHVIPEPDHHLPPEPEPRSRSSPLNPGTSLLTRFWGEHPYKLPIFYFSPSIYGFHDEMIGIVSMDAMWRSMMT</sequence>
<comment type="caution">
    <text evidence="2">The sequence shown here is derived from an EMBL/GenBank/DDBJ whole genome shotgun (WGS) entry which is preliminary data.</text>
</comment>
<proteinExistence type="predicted"/>
<protein>
    <submittedName>
        <fullName evidence="2">Uncharacterized protein</fullName>
    </submittedName>
</protein>
<reference evidence="2" key="1">
    <citation type="journal article" date="2023" name="GigaByte">
        <title>Genome assembly of the bearded iris, Iris pallida Lam.</title>
        <authorList>
            <person name="Bruccoleri R.E."/>
            <person name="Oakeley E.J."/>
            <person name="Faust A.M.E."/>
            <person name="Altorfer M."/>
            <person name="Dessus-Babus S."/>
            <person name="Burckhardt D."/>
            <person name="Oertli M."/>
            <person name="Naumann U."/>
            <person name="Petersen F."/>
            <person name="Wong J."/>
        </authorList>
    </citation>
    <scope>NUCLEOTIDE SEQUENCE</scope>
    <source>
        <strain evidence="2">GSM-AAB239-AS_SAM_17_03QT</strain>
    </source>
</reference>
<evidence type="ECO:0000313" key="2">
    <source>
        <dbReference type="EMBL" id="KAJ6808521.1"/>
    </source>
</evidence>
<dbReference type="EMBL" id="JANAVB010033346">
    <property type="protein sequence ID" value="KAJ6808521.1"/>
    <property type="molecule type" value="Genomic_DNA"/>
</dbReference>
<feature type="region of interest" description="Disordered" evidence="1">
    <location>
        <begin position="1"/>
        <end position="28"/>
    </location>
</feature>
<name>A0AAX6EX71_IRIPA</name>
<evidence type="ECO:0000313" key="3">
    <source>
        <dbReference type="Proteomes" id="UP001140949"/>
    </source>
</evidence>
<keyword evidence="3" id="KW-1185">Reference proteome</keyword>
<feature type="compositionally biased region" description="Basic and acidic residues" evidence="1">
    <location>
        <begin position="8"/>
        <end position="22"/>
    </location>
</feature>
<gene>
    <name evidence="2" type="ORF">M6B38_166960</name>
</gene>
<evidence type="ECO:0000256" key="1">
    <source>
        <dbReference type="SAM" id="MobiDB-lite"/>
    </source>
</evidence>
<organism evidence="2 3">
    <name type="scientific">Iris pallida</name>
    <name type="common">Sweet iris</name>
    <dbReference type="NCBI Taxonomy" id="29817"/>
    <lineage>
        <taxon>Eukaryota</taxon>
        <taxon>Viridiplantae</taxon>
        <taxon>Streptophyta</taxon>
        <taxon>Embryophyta</taxon>
        <taxon>Tracheophyta</taxon>
        <taxon>Spermatophyta</taxon>
        <taxon>Magnoliopsida</taxon>
        <taxon>Liliopsida</taxon>
        <taxon>Asparagales</taxon>
        <taxon>Iridaceae</taxon>
        <taxon>Iridoideae</taxon>
        <taxon>Irideae</taxon>
        <taxon>Iris</taxon>
    </lineage>
</organism>
<dbReference type="Proteomes" id="UP001140949">
    <property type="component" value="Unassembled WGS sequence"/>
</dbReference>
<reference evidence="2" key="2">
    <citation type="submission" date="2023-04" db="EMBL/GenBank/DDBJ databases">
        <authorList>
            <person name="Bruccoleri R.E."/>
            <person name="Oakeley E.J."/>
            <person name="Faust A.-M."/>
            <person name="Dessus-Babus S."/>
            <person name="Altorfer M."/>
            <person name="Burckhardt D."/>
            <person name="Oertli M."/>
            <person name="Naumann U."/>
            <person name="Petersen F."/>
            <person name="Wong J."/>
        </authorList>
    </citation>
    <scope>NUCLEOTIDE SEQUENCE</scope>
    <source>
        <strain evidence="2">GSM-AAB239-AS_SAM_17_03QT</strain>
        <tissue evidence="2">Leaf</tissue>
    </source>
</reference>
<dbReference type="AlphaFoldDB" id="A0AAX6EX71"/>
<accession>A0AAX6EX71</accession>